<dbReference type="Proteomes" id="UP001652741">
    <property type="component" value="Chromosome ssa17"/>
</dbReference>
<proteinExistence type="predicted"/>
<evidence type="ECO:0000256" key="1">
    <source>
        <dbReference type="SAM" id="Phobius"/>
    </source>
</evidence>
<gene>
    <name evidence="3" type="primary">LOC106576179</name>
</gene>
<keyword evidence="1" id="KW-1133">Transmembrane helix</keyword>
<evidence type="ECO:0000313" key="3">
    <source>
        <dbReference type="RefSeq" id="XP_045555763.1"/>
    </source>
</evidence>
<feature type="transmembrane region" description="Helical" evidence="1">
    <location>
        <begin position="191"/>
        <end position="214"/>
    </location>
</feature>
<organism evidence="2 3">
    <name type="scientific">Salmo salar</name>
    <name type="common">Atlantic salmon</name>
    <dbReference type="NCBI Taxonomy" id="8030"/>
    <lineage>
        <taxon>Eukaryota</taxon>
        <taxon>Metazoa</taxon>
        <taxon>Chordata</taxon>
        <taxon>Craniata</taxon>
        <taxon>Vertebrata</taxon>
        <taxon>Euteleostomi</taxon>
        <taxon>Actinopterygii</taxon>
        <taxon>Neopterygii</taxon>
        <taxon>Teleostei</taxon>
        <taxon>Protacanthopterygii</taxon>
        <taxon>Salmoniformes</taxon>
        <taxon>Salmonidae</taxon>
        <taxon>Salmoninae</taxon>
        <taxon>Salmo</taxon>
    </lineage>
</organism>
<keyword evidence="2" id="KW-1185">Reference proteome</keyword>
<keyword evidence="1" id="KW-0472">Membrane</keyword>
<dbReference type="GeneID" id="106576179"/>
<evidence type="ECO:0000313" key="2">
    <source>
        <dbReference type="Proteomes" id="UP001652741"/>
    </source>
</evidence>
<sequence>MTGKNLHHVTRVRIQGHMDCSFKDGKRKIKVQGSQLEFVEGVVHDHAPQTILTNYSSGSLWYHTPLFEHINQPVTSTVFLRVANQTLACSSQLTYHPDPEFTSYTAIKTGNDLRVTIEKRADELNIATEEILVFGVQEENQDVQCIMETIEKSNGTDSVICEIKNTPNFNINSVRIRVGNVTINLDSTHTVLLTLFLLIPIIIVIVVFLILLGIAMAKLIHFLDPCH</sequence>
<keyword evidence="1" id="KW-0812">Transmembrane</keyword>
<protein>
    <submittedName>
        <fullName evidence="3">Uncharacterized protein isoform X2</fullName>
    </submittedName>
</protein>
<dbReference type="RefSeq" id="XP_045555763.1">
    <property type="nucleotide sequence ID" value="XM_045699807.1"/>
</dbReference>
<name>A0ABM3DAC7_SALSA</name>
<reference evidence="3" key="1">
    <citation type="submission" date="2025-08" db="UniProtKB">
        <authorList>
            <consortium name="RefSeq"/>
        </authorList>
    </citation>
    <scope>IDENTIFICATION</scope>
</reference>
<accession>A0ABM3DAC7</accession>